<feature type="region of interest" description="Disordered" evidence="1">
    <location>
        <begin position="76"/>
        <end position="95"/>
    </location>
</feature>
<gene>
    <name evidence="2" type="ORF">K458DRAFT_100545</name>
</gene>
<name>A0A6G1JJ94_9PLEO</name>
<evidence type="ECO:0000256" key="1">
    <source>
        <dbReference type="SAM" id="MobiDB-lite"/>
    </source>
</evidence>
<dbReference type="AlphaFoldDB" id="A0A6G1JJ94"/>
<dbReference type="EMBL" id="MU005571">
    <property type="protein sequence ID" value="KAF2690223.1"/>
    <property type="molecule type" value="Genomic_DNA"/>
</dbReference>
<reference evidence="2" key="1">
    <citation type="journal article" date="2020" name="Stud. Mycol.">
        <title>101 Dothideomycetes genomes: a test case for predicting lifestyles and emergence of pathogens.</title>
        <authorList>
            <person name="Haridas S."/>
            <person name="Albert R."/>
            <person name="Binder M."/>
            <person name="Bloem J."/>
            <person name="Labutti K."/>
            <person name="Salamov A."/>
            <person name="Andreopoulos B."/>
            <person name="Baker S."/>
            <person name="Barry K."/>
            <person name="Bills G."/>
            <person name="Bluhm B."/>
            <person name="Cannon C."/>
            <person name="Castanera R."/>
            <person name="Culley D."/>
            <person name="Daum C."/>
            <person name="Ezra D."/>
            <person name="Gonzalez J."/>
            <person name="Henrissat B."/>
            <person name="Kuo A."/>
            <person name="Liang C."/>
            <person name="Lipzen A."/>
            <person name="Lutzoni F."/>
            <person name="Magnuson J."/>
            <person name="Mondo S."/>
            <person name="Nolan M."/>
            <person name="Ohm R."/>
            <person name="Pangilinan J."/>
            <person name="Park H.-J."/>
            <person name="Ramirez L."/>
            <person name="Alfaro M."/>
            <person name="Sun H."/>
            <person name="Tritt A."/>
            <person name="Yoshinaga Y."/>
            <person name="Zwiers L.-H."/>
            <person name="Turgeon B."/>
            <person name="Goodwin S."/>
            <person name="Spatafora J."/>
            <person name="Crous P."/>
            <person name="Grigoriev I."/>
        </authorList>
    </citation>
    <scope>NUCLEOTIDE SEQUENCE</scope>
    <source>
        <strain evidence="2">CBS 122367</strain>
    </source>
</reference>
<evidence type="ECO:0000313" key="2">
    <source>
        <dbReference type="EMBL" id="KAF2690223.1"/>
    </source>
</evidence>
<evidence type="ECO:0000313" key="3">
    <source>
        <dbReference type="Proteomes" id="UP000799291"/>
    </source>
</evidence>
<sequence length="95" mass="10709">MLARRSICTLASSSAPSPHAIAGYEGRKVGWRRPWEENDGRDHVGCMSFRRVKERLMRKRTVAEIDVACGRIGADSPRASRAVQRQVSQKLKDDE</sequence>
<proteinExistence type="predicted"/>
<protein>
    <submittedName>
        <fullName evidence="2">Uncharacterized protein</fullName>
    </submittedName>
</protein>
<keyword evidence="3" id="KW-1185">Reference proteome</keyword>
<dbReference type="Proteomes" id="UP000799291">
    <property type="component" value="Unassembled WGS sequence"/>
</dbReference>
<accession>A0A6G1JJ94</accession>
<organism evidence="2 3">
    <name type="scientific">Lentithecium fluviatile CBS 122367</name>
    <dbReference type="NCBI Taxonomy" id="1168545"/>
    <lineage>
        <taxon>Eukaryota</taxon>
        <taxon>Fungi</taxon>
        <taxon>Dikarya</taxon>
        <taxon>Ascomycota</taxon>
        <taxon>Pezizomycotina</taxon>
        <taxon>Dothideomycetes</taxon>
        <taxon>Pleosporomycetidae</taxon>
        <taxon>Pleosporales</taxon>
        <taxon>Massarineae</taxon>
        <taxon>Lentitheciaceae</taxon>
        <taxon>Lentithecium</taxon>
    </lineage>
</organism>